<feature type="transmembrane region" description="Helical" evidence="2">
    <location>
        <begin position="400"/>
        <end position="425"/>
    </location>
</feature>
<feature type="domain" description="Photosynthesis system II assembly factor Ycf48/Hcf136-like" evidence="3">
    <location>
        <begin position="301"/>
        <end position="372"/>
    </location>
</feature>
<reference evidence="4 5" key="1">
    <citation type="journal article" date="2013" name="Front. Microbiol.">
        <title>The genome of Nitrospina gracilis illuminates the metabolism and evolution of the major marine nitrite oxidizer.</title>
        <authorList>
            <person name="Luecker S."/>
            <person name="Nowka B."/>
            <person name="Rattei T."/>
            <person name="Spieck E."/>
            <person name="and Daims H."/>
        </authorList>
    </citation>
    <scope>NUCLEOTIDE SEQUENCE [LARGE SCALE GENOMIC DNA]</scope>
    <source>
        <strain evidence="4 5">3/211</strain>
    </source>
</reference>
<name>M1Z299_NITG3</name>
<gene>
    <name evidence="4" type="ORF">NITGR_740003</name>
</gene>
<dbReference type="PANTHER" id="PTHR43739">
    <property type="entry name" value="XYLOGLUCANASE (EUROFUNG)"/>
    <property type="match status" value="1"/>
</dbReference>
<evidence type="ECO:0000259" key="3">
    <source>
        <dbReference type="Pfam" id="PF14870"/>
    </source>
</evidence>
<feature type="transmembrane region" description="Helical" evidence="2">
    <location>
        <begin position="12"/>
        <end position="35"/>
    </location>
</feature>
<keyword evidence="5" id="KW-1185">Reference proteome</keyword>
<dbReference type="InterPro" id="IPR015943">
    <property type="entry name" value="WD40/YVTN_repeat-like_dom_sf"/>
</dbReference>
<comment type="caution">
    <text evidence="4">The sequence shown here is derived from an EMBL/GenBank/DDBJ whole genome shotgun (WGS) entry which is preliminary data.</text>
</comment>
<dbReference type="PANTHER" id="PTHR43739:SF5">
    <property type="entry name" value="EXO-ALPHA-SIALIDASE"/>
    <property type="match status" value="1"/>
</dbReference>
<dbReference type="SUPFAM" id="SSF50939">
    <property type="entry name" value="Sialidases"/>
    <property type="match status" value="1"/>
</dbReference>
<feature type="region of interest" description="Disordered" evidence="1">
    <location>
        <begin position="491"/>
        <end position="510"/>
    </location>
</feature>
<dbReference type="SUPFAM" id="SSF110296">
    <property type="entry name" value="Oligoxyloglucan reducing end-specific cellobiohydrolase"/>
    <property type="match status" value="1"/>
</dbReference>
<evidence type="ECO:0000256" key="2">
    <source>
        <dbReference type="SAM" id="Phobius"/>
    </source>
</evidence>
<dbReference type="Pfam" id="PF14870">
    <property type="entry name" value="PSII_BNR"/>
    <property type="match status" value="1"/>
</dbReference>
<dbReference type="HOGENOM" id="CLU_534033_0_0_0"/>
<keyword evidence="2" id="KW-0472">Membrane</keyword>
<dbReference type="InterPro" id="IPR028203">
    <property type="entry name" value="PSII_CF48-like_dom"/>
</dbReference>
<proteinExistence type="predicted"/>
<dbReference type="InterPro" id="IPR052025">
    <property type="entry name" value="Xyloglucanase_GH74"/>
</dbReference>
<dbReference type="OrthoDB" id="9767885at2"/>
<evidence type="ECO:0000313" key="5">
    <source>
        <dbReference type="Proteomes" id="UP000011704"/>
    </source>
</evidence>
<sequence length="510" mass="57884">MRFQSFKTSRNFHKWTGFVCAIFFLMLAVSGILLMHRDSLELDKIEIQAKYLPDKYFKMIGEGFALQALTLNPKNPSIMFVGSQNGLFRSKDRGSTWTQLHEGLRNQNVRAIAVHPIMPQLVFAATERGIYISETGGDFWGGWIEESSGLRNIDIRDLKFDPNDPEVLYAATADGVYKSDDEGDMWQASFKPEKKDGRESVRFIHFSSKGKTIYIGTDSGIFRSQDEGETWTRQWETALPSRLKTLVSLDTEPEFLYAGFETGLYKSFNHGIHWIHDKNLNTAFVHGLFVDPRQTTDLYAATRESLYHSADGGDHWQVRSIDGDDEIGLDFISIQFPSDMKAPMMLAASRTQVLLSLDGGKHWKSTGLAEMLSEKTGTHLTMDLVKLLTEIHTGRFFGDLVFVLVDVSTVGLILLIFSGISLSLYRRKVSQSKKLKERLKEEAQEVPVDAILEIQETADDLSQESHQIHDMIEHINSHLAKCRTIYMTREKRKSRRSVSTSSPSTKRCTT</sequence>
<dbReference type="EMBL" id="CAQJ01000082">
    <property type="protein sequence ID" value="CCQ91611.1"/>
    <property type="molecule type" value="Genomic_DNA"/>
</dbReference>
<dbReference type="InterPro" id="IPR036278">
    <property type="entry name" value="Sialidase_sf"/>
</dbReference>
<accession>M1Z299</accession>
<feature type="compositionally biased region" description="Low complexity" evidence="1">
    <location>
        <begin position="497"/>
        <end position="510"/>
    </location>
</feature>
<evidence type="ECO:0000256" key="1">
    <source>
        <dbReference type="SAM" id="MobiDB-lite"/>
    </source>
</evidence>
<dbReference type="AlphaFoldDB" id="M1Z299"/>
<dbReference type="GO" id="GO:0010411">
    <property type="term" value="P:xyloglucan metabolic process"/>
    <property type="evidence" value="ECO:0007669"/>
    <property type="project" value="TreeGrafter"/>
</dbReference>
<evidence type="ECO:0000313" key="4">
    <source>
        <dbReference type="EMBL" id="CCQ91611.1"/>
    </source>
</evidence>
<dbReference type="STRING" id="1266370.NITGR_740003"/>
<keyword evidence="2" id="KW-0812">Transmembrane</keyword>
<keyword evidence="2" id="KW-1133">Transmembrane helix</keyword>
<dbReference type="InParanoid" id="M1Z299"/>
<dbReference type="Gene3D" id="2.130.10.10">
    <property type="entry name" value="YVTN repeat-like/Quinoprotein amine dehydrogenase"/>
    <property type="match status" value="2"/>
</dbReference>
<organism evidence="4 5">
    <name type="scientific">Nitrospina gracilis (strain 3/211)</name>
    <dbReference type="NCBI Taxonomy" id="1266370"/>
    <lineage>
        <taxon>Bacteria</taxon>
        <taxon>Pseudomonadati</taxon>
        <taxon>Nitrospinota/Tectimicrobiota group</taxon>
        <taxon>Nitrospinota</taxon>
        <taxon>Nitrospinia</taxon>
        <taxon>Nitrospinales</taxon>
        <taxon>Nitrospinaceae</taxon>
        <taxon>Nitrospina</taxon>
    </lineage>
</organism>
<protein>
    <recommendedName>
        <fullName evidence="3">Photosynthesis system II assembly factor Ycf48/Hcf136-like domain-containing protein</fullName>
    </recommendedName>
</protein>
<dbReference type="Proteomes" id="UP000011704">
    <property type="component" value="Unassembled WGS sequence"/>
</dbReference>